<evidence type="ECO:0000313" key="3">
    <source>
        <dbReference type="Proteomes" id="UP000434957"/>
    </source>
</evidence>
<organism evidence="2 3">
    <name type="scientific">Phytophthora rubi</name>
    <dbReference type="NCBI Taxonomy" id="129364"/>
    <lineage>
        <taxon>Eukaryota</taxon>
        <taxon>Sar</taxon>
        <taxon>Stramenopiles</taxon>
        <taxon>Oomycota</taxon>
        <taxon>Peronosporomycetes</taxon>
        <taxon>Peronosporales</taxon>
        <taxon>Peronosporaceae</taxon>
        <taxon>Phytophthora</taxon>
    </lineage>
</organism>
<dbReference type="AlphaFoldDB" id="A0A6A4AI79"/>
<keyword evidence="1" id="KW-1133">Transmembrane helix</keyword>
<sequence>MEPVVSALLWSLEGSVSLVATGWAFALAHWQWWLVFTVFATVWTVTAPLRGLVGRLLLSTGSFVYRWTEITKACLHRYRQYVRKPEMLERPWYSRWHKSAEALIGTPMVVLVARRSTSTDLDGFSTSGWTLKMRGGASSCPTPWRRRAGRLLTTGKVYTSSQRERRTVLESSP</sequence>
<gene>
    <name evidence="2" type="ORF">PR003_g35015</name>
</gene>
<reference evidence="2 3" key="1">
    <citation type="submission" date="2018-08" db="EMBL/GenBank/DDBJ databases">
        <title>Genomic investigation of the strawberry pathogen Phytophthora fragariae indicates pathogenicity is determined by transcriptional variation in three key races.</title>
        <authorList>
            <person name="Adams T.M."/>
            <person name="Armitage A.D."/>
            <person name="Sobczyk M.K."/>
            <person name="Bates H.J."/>
            <person name="Dunwell J.M."/>
            <person name="Nellist C.F."/>
            <person name="Harrison R.J."/>
        </authorList>
    </citation>
    <scope>NUCLEOTIDE SEQUENCE [LARGE SCALE GENOMIC DNA]</scope>
    <source>
        <strain evidence="2 3">SCRP333</strain>
    </source>
</reference>
<keyword evidence="1" id="KW-0812">Transmembrane</keyword>
<protein>
    <submittedName>
        <fullName evidence="2">Uncharacterized protein</fullName>
    </submittedName>
</protein>
<dbReference type="EMBL" id="QXFT01012976">
    <property type="protein sequence ID" value="KAE9258917.1"/>
    <property type="molecule type" value="Genomic_DNA"/>
</dbReference>
<feature type="non-terminal residue" evidence="2">
    <location>
        <position position="173"/>
    </location>
</feature>
<evidence type="ECO:0000313" key="2">
    <source>
        <dbReference type="EMBL" id="KAE9258917.1"/>
    </source>
</evidence>
<name>A0A6A4AI79_9STRA</name>
<proteinExistence type="predicted"/>
<accession>A0A6A4AI79</accession>
<keyword evidence="1" id="KW-0472">Membrane</keyword>
<feature type="transmembrane region" description="Helical" evidence="1">
    <location>
        <begin position="30"/>
        <end position="49"/>
    </location>
</feature>
<evidence type="ECO:0000256" key="1">
    <source>
        <dbReference type="SAM" id="Phobius"/>
    </source>
</evidence>
<keyword evidence="3" id="KW-1185">Reference proteome</keyword>
<comment type="caution">
    <text evidence="2">The sequence shown here is derived from an EMBL/GenBank/DDBJ whole genome shotgun (WGS) entry which is preliminary data.</text>
</comment>
<dbReference type="Proteomes" id="UP000434957">
    <property type="component" value="Unassembled WGS sequence"/>
</dbReference>